<evidence type="ECO:0000256" key="1">
    <source>
        <dbReference type="SAM" id="MobiDB-lite"/>
    </source>
</evidence>
<name>A0A8H3E5E6_9AGAM</name>
<feature type="compositionally biased region" description="Low complexity" evidence="1">
    <location>
        <begin position="41"/>
        <end position="55"/>
    </location>
</feature>
<evidence type="ECO:0000313" key="2">
    <source>
        <dbReference type="EMBL" id="CAE7153461.1"/>
    </source>
</evidence>
<dbReference type="AlphaFoldDB" id="A0A8H3E5E6"/>
<feature type="compositionally biased region" description="Basic and acidic residues" evidence="1">
    <location>
        <begin position="492"/>
        <end position="505"/>
    </location>
</feature>
<proteinExistence type="predicted"/>
<accession>A0A8H3E5E6</accession>
<feature type="region of interest" description="Disordered" evidence="1">
    <location>
        <begin position="13"/>
        <end position="58"/>
    </location>
</feature>
<feature type="compositionally biased region" description="Low complexity" evidence="1">
    <location>
        <begin position="246"/>
        <end position="256"/>
    </location>
</feature>
<feature type="region of interest" description="Disordered" evidence="1">
    <location>
        <begin position="95"/>
        <end position="136"/>
    </location>
</feature>
<feature type="region of interest" description="Disordered" evidence="1">
    <location>
        <begin position="198"/>
        <end position="217"/>
    </location>
</feature>
<feature type="region of interest" description="Disordered" evidence="1">
    <location>
        <begin position="402"/>
        <end position="566"/>
    </location>
</feature>
<sequence>MCNPLLTCLYQPNSGSGQLVLPEPTSPSTVARPTEAGQPGSTVPLTSPVTSPTSPKSFLSKLTSRFRGRGKLPKAEGNHPSLDLVTQGITGSLTATPSVSNLAPVSPVQKSPSMRSPSPGRVTFVDTPEPVKSENDINPCVTEIESQPSSNLPGAAQKDLSELAPAIIDDTGDDDGDWVDAEDDEVVSEPRKSLGVKLDNMVDPVNQGSLTDDASRHFGDLGAAVDSLGQVGPGKQTEDQPDTSTLPGLLQPSLLGGLSGDATGPDARVSQWLADTPLVQVDGEMPAGLGQIDGGEPSSTTTPTKRESRRPRPPQIIVPALSSNNPYRAPLPPSPSGPPSTISETNPFRSLVSGLTVDTRNTEDPVPPPSPSILLTPALDVNDFDLSVGRKSNDTLAVDYAQVPLPASPSPSSVSAPRASEEGSPTSEQVTIVRANSMSTLGGRSLSTTPSTCGPATPTSMRVPGHPSMAHFSFGGPKSPSLNVEDWETGEEERRGRSLEVQDGKRRMRSVSPKLDAVLEGDESRRSSKASIEGTERSDDKPASTLPLIEEDAMFGKKDSEDSGENECGFYAFAERQMEEDKKELEARQENAPKRSKTMSFLNIGFGKRKSTMGELPQSPPDSMPRSATSSRLLGLPASGPKRSSTLMAPSPGASRLLPSQRSSTLLAEPLSPREALSPTMYTAGDIQLAAGNIEDDESRRLSEAAFMF</sequence>
<dbReference type="Proteomes" id="UP000663827">
    <property type="component" value="Unassembled WGS sequence"/>
</dbReference>
<gene>
    <name evidence="2" type="ORF">RDB_LOCUS90900</name>
</gene>
<feature type="region of interest" description="Disordered" evidence="1">
    <location>
        <begin position="606"/>
        <end position="674"/>
    </location>
</feature>
<feature type="compositionally biased region" description="Polar residues" evidence="1">
    <location>
        <begin position="95"/>
        <end position="116"/>
    </location>
</feature>
<feature type="region of interest" description="Disordered" evidence="1">
    <location>
        <begin position="224"/>
        <end position="347"/>
    </location>
</feature>
<evidence type="ECO:0000313" key="3">
    <source>
        <dbReference type="Proteomes" id="UP000663827"/>
    </source>
</evidence>
<protein>
    <submittedName>
        <fullName evidence="2">Uncharacterized protein</fullName>
    </submittedName>
</protein>
<dbReference type="EMBL" id="CAJNJQ010001875">
    <property type="protein sequence ID" value="CAE7153461.1"/>
    <property type="molecule type" value="Genomic_DNA"/>
</dbReference>
<reference evidence="2" key="1">
    <citation type="submission" date="2021-01" db="EMBL/GenBank/DDBJ databases">
        <authorList>
            <person name="Kaushik A."/>
        </authorList>
    </citation>
    <scope>NUCLEOTIDE SEQUENCE</scope>
    <source>
        <strain evidence="2">AG5</strain>
    </source>
</reference>
<organism evidence="2 3">
    <name type="scientific">Rhizoctonia solani</name>
    <dbReference type="NCBI Taxonomy" id="456999"/>
    <lineage>
        <taxon>Eukaryota</taxon>
        <taxon>Fungi</taxon>
        <taxon>Dikarya</taxon>
        <taxon>Basidiomycota</taxon>
        <taxon>Agaricomycotina</taxon>
        <taxon>Agaricomycetes</taxon>
        <taxon>Cantharellales</taxon>
        <taxon>Ceratobasidiaceae</taxon>
        <taxon>Rhizoctonia</taxon>
    </lineage>
</organism>
<comment type="caution">
    <text evidence="2">The sequence shown here is derived from an EMBL/GenBank/DDBJ whole genome shotgun (WGS) entry which is preliminary data.</text>
</comment>
<feature type="compositionally biased region" description="Polar residues" evidence="1">
    <location>
        <begin position="423"/>
        <end position="460"/>
    </location>
</feature>
<feature type="compositionally biased region" description="Pro residues" evidence="1">
    <location>
        <begin position="329"/>
        <end position="338"/>
    </location>
</feature>